<comment type="caution">
    <text evidence="1">The sequence shown here is derived from an EMBL/GenBank/DDBJ whole genome shotgun (WGS) entry which is preliminary data.</text>
</comment>
<evidence type="ECO:0000313" key="1">
    <source>
        <dbReference type="EMBL" id="HEF87800.1"/>
    </source>
</evidence>
<dbReference type="EMBL" id="DSJT01000034">
    <property type="protein sequence ID" value="HEF87800.1"/>
    <property type="molecule type" value="Genomic_DNA"/>
</dbReference>
<reference evidence="1" key="1">
    <citation type="journal article" date="2020" name="mSystems">
        <title>Genome- and Community-Level Interaction Insights into Carbon Utilization and Element Cycling Functions of Hydrothermarchaeota in Hydrothermal Sediment.</title>
        <authorList>
            <person name="Zhou Z."/>
            <person name="Liu Y."/>
            <person name="Xu W."/>
            <person name="Pan J."/>
            <person name="Luo Z.H."/>
            <person name="Li M."/>
        </authorList>
    </citation>
    <scope>NUCLEOTIDE SEQUENCE [LARGE SCALE GENOMIC DNA]</scope>
    <source>
        <strain evidence="1">SpSt-23</strain>
    </source>
</reference>
<accession>A0A7C2FHI7</accession>
<sequence>MRVVVARLDYNGELMDIYPLSNVSKKELDEIIEASKDVVRAHLFLSRELKRPLPHSIVIDVINYEITIVFKPKGILVLASIKDNILGTQQQGGVVTA</sequence>
<protein>
    <submittedName>
        <fullName evidence="1">Uncharacterized protein</fullName>
    </submittedName>
</protein>
<organism evidence="1">
    <name type="scientific">Thermosphaera aggregans</name>
    <dbReference type="NCBI Taxonomy" id="54254"/>
    <lineage>
        <taxon>Archaea</taxon>
        <taxon>Thermoproteota</taxon>
        <taxon>Thermoprotei</taxon>
        <taxon>Desulfurococcales</taxon>
        <taxon>Desulfurococcaceae</taxon>
        <taxon>Thermosphaera</taxon>
    </lineage>
</organism>
<dbReference type="AlphaFoldDB" id="A0A7C2FHI7"/>
<name>A0A7C2FHI7_9CREN</name>
<gene>
    <name evidence="1" type="ORF">ENP55_05920</name>
</gene>
<proteinExistence type="predicted"/>